<feature type="domain" description="CMP/dCMP-type deaminase" evidence="10">
    <location>
        <begin position="1"/>
        <end position="80"/>
    </location>
</feature>
<reference evidence="11 12" key="1">
    <citation type="submission" date="2020-06" db="EMBL/GenBank/DDBJ databases">
        <title>Description of novel acetic acid bacteria.</title>
        <authorList>
            <person name="Sombolestani A."/>
        </authorList>
    </citation>
    <scope>NUCLEOTIDE SEQUENCE [LARGE SCALE GENOMIC DNA]</scope>
    <source>
        <strain evidence="11 12">LMG 27010</strain>
    </source>
</reference>
<evidence type="ECO:0000256" key="9">
    <source>
        <dbReference type="ARBA" id="ARBA00022833"/>
    </source>
</evidence>
<accession>A0A850PFM2</accession>
<evidence type="ECO:0000256" key="3">
    <source>
        <dbReference type="ARBA" id="ARBA00005259"/>
    </source>
</evidence>
<dbReference type="GO" id="GO:0008270">
    <property type="term" value="F:zinc ion binding"/>
    <property type="evidence" value="ECO:0007669"/>
    <property type="project" value="InterPro"/>
</dbReference>
<dbReference type="InterPro" id="IPR016193">
    <property type="entry name" value="Cytidine_deaminase-like"/>
</dbReference>
<comment type="function">
    <text evidence="1">Converts 2,5-diamino-6-(ribosylamino)-4(3h)-pyrimidinone 5'-phosphate into 5-amino-6-(ribosylamino)-2,4(1h,3h)-pyrimidinedione 5'-phosphate.</text>
</comment>
<evidence type="ECO:0000256" key="6">
    <source>
        <dbReference type="ARBA" id="ARBA00019930"/>
    </source>
</evidence>
<dbReference type="Gene3D" id="3.40.430.10">
    <property type="entry name" value="Dihydrofolate Reductase, subunit A"/>
    <property type="match status" value="1"/>
</dbReference>
<dbReference type="SUPFAM" id="SSF53597">
    <property type="entry name" value="Dihydrofolate reductase-like"/>
    <property type="match status" value="1"/>
</dbReference>
<evidence type="ECO:0000256" key="1">
    <source>
        <dbReference type="ARBA" id="ARBA00002151"/>
    </source>
</evidence>
<keyword evidence="7" id="KW-0686">Riboflavin biosynthesis</keyword>
<protein>
    <recommendedName>
        <fullName evidence="6">Riboflavin biosynthesis protein RibD</fullName>
        <ecNumber evidence="5">3.5.4.26</ecNumber>
    </recommendedName>
</protein>
<dbReference type="InterPro" id="IPR002734">
    <property type="entry name" value="RibDG_C"/>
</dbReference>
<dbReference type="PROSITE" id="PS00903">
    <property type="entry name" value="CYT_DCMP_DEAMINASES_1"/>
    <property type="match status" value="1"/>
</dbReference>
<evidence type="ECO:0000256" key="4">
    <source>
        <dbReference type="ARBA" id="ARBA00007417"/>
    </source>
</evidence>
<comment type="similarity">
    <text evidence="3">In the N-terminal section; belongs to the cytidine and deoxycytidylate deaminase family.</text>
</comment>
<dbReference type="RefSeq" id="WP_176614515.1">
    <property type="nucleotide sequence ID" value="NZ_JABXXR010000156.1"/>
</dbReference>
<evidence type="ECO:0000256" key="5">
    <source>
        <dbReference type="ARBA" id="ARBA00012766"/>
    </source>
</evidence>
<feature type="non-terminal residue" evidence="11">
    <location>
        <position position="1"/>
    </location>
</feature>
<evidence type="ECO:0000313" key="11">
    <source>
        <dbReference type="EMBL" id="NVN41633.1"/>
    </source>
</evidence>
<name>A0A850PFM2_9PROT</name>
<sequence length="285" mass="29705">GQPHAEAAALALCAERGLMHRAAIAVVTLEPCNHTGRTPPCTVALLASPVRTVWIGAADPNPHVAGGGAARLASAGCAVHFLHDLGADAARQARDCTALIAPFAKVSCRGEAWITVKQALDATGGMRPPPGARVFTSAAALTHAHVLRRATDAIVTGTGTVLADEPGLDVRHVPDHLARAPRAVWVCTRGDAVPAAWAERMHAQGRDVVLCNDISSLPARLAQSGVLWAMVEGGPRLLASLRKHDAWDDWLTIAVQPDGSESVRAETRVPGVSPLSLFPFDHGGA</sequence>
<comment type="pathway">
    <text evidence="2">Cofactor biosynthesis; riboflavin biosynthesis; 5-amino-6-(D-ribitylamino)uracil from GTP: step 2/4.</text>
</comment>
<dbReference type="GO" id="GO:0009231">
    <property type="term" value="P:riboflavin biosynthetic process"/>
    <property type="evidence" value="ECO:0007669"/>
    <property type="project" value="UniProtKB-UniPathway"/>
</dbReference>
<dbReference type="InterPro" id="IPR002125">
    <property type="entry name" value="CMP_dCMP_dom"/>
</dbReference>
<keyword evidence="12" id="KW-1185">Reference proteome</keyword>
<evidence type="ECO:0000256" key="2">
    <source>
        <dbReference type="ARBA" id="ARBA00004882"/>
    </source>
</evidence>
<dbReference type="SUPFAM" id="SSF53927">
    <property type="entry name" value="Cytidine deaminase-like"/>
    <property type="match status" value="1"/>
</dbReference>
<dbReference type="InterPro" id="IPR024072">
    <property type="entry name" value="DHFR-like_dom_sf"/>
</dbReference>
<dbReference type="GO" id="GO:0008835">
    <property type="term" value="F:diaminohydroxyphosphoribosylaminopyrimidine deaminase activity"/>
    <property type="evidence" value="ECO:0007669"/>
    <property type="project" value="UniProtKB-EC"/>
</dbReference>
<dbReference type="AlphaFoldDB" id="A0A850PFM2"/>
<proteinExistence type="inferred from homology"/>
<dbReference type="Pfam" id="PF01872">
    <property type="entry name" value="RibD_C"/>
    <property type="match status" value="1"/>
</dbReference>
<dbReference type="PROSITE" id="PS51747">
    <property type="entry name" value="CYT_DCMP_DEAMINASES_2"/>
    <property type="match status" value="1"/>
</dbReference>
<comment type="caution">
    <text evidence="11">The sequence shown here is derived from an EMBL/GenBank/DDBJ whole genome shotgun (WGS) entry which is preliminary data.</text>
</comment>
<dbReference type="EMBL" id="JABXXR010000156">
    <property type="protein sequence ID" value="NVN41633.1"/>
    <property type="molecule type" value="Genomic_DNA"/>
</dbReference>
<evidence type="ECO:0000259" key="10">
    <source>
        <dbReference type="PROSITE" id="PS51747"/>
    </source>
</evidence>
<evidence type="ECO:0000256" key="8">
    <source>
        <dbReference type="ARBA" id="ARBA00022723"/>
    </source>
</evidence>
<evidence type="ECO:0000256" key="7">
    <source>
        <dbReference type="ARBA" id="ARBA00022619"/>
    </source>
</evidence>
<dbReference type="Proteomes" id="UP000585665">
    <property type="component" value="Unassembled WGS sequence"/>
</dbReference>
<dbReference type="EC" id="3.5.4.26" evidence="5"/>
<dbReference type="Gene3D" id="3.40.140.10">
    <property type="entry name" value="Cytidine Deaminase, domain 2"/>
    <property type="match status" value="1"/>
</dbReference>
<dbReference type="InterPro" id="IPR016192">
    <property type="entry name" value="APOBEC/CMP_deaminase_Zn-bd"/>
</dbReference>
<keyword evidence="9" id="KW-0862">Zinc</keyword>
<organism evidence="11 12">
    <name type="scientific">Ameyamaea chiangmaiensis</name>
    <dbReference type="NCBI Taxonomy" id="442969"/>
    <lineage>
        <taxon>Bacteria</taxon>
        <taxon>Pseudomonadati</taxon>
        <taxon>Pseudomonadota</taxon>
        <taxon>Alphaproteobacteria</taxon>
        <taxon>Acetobacterales</taxon>
        <taxon>Acetobacteraceae</taxon>
        <taxon>Ameyamaea</taxon>
    </lineage>
</organism>
<keyword evidence="8" id="KW-0479">Metal-binding</keyword>
<dbReference type="UniPathway" id="UPA00275">
    <property type="reaction ID" value="UER00401"/>
</dbReference>
<gene>
    <name evidence="11" type="ORF">HUK82_13820</name>
</gene>
<comment type="similarity">
    <text evidence="4">In the C-terminal section; belongs to the HTP reductase family.</text>
</comment>
<evidence type="ECO:0000313" key="12">
    <source>
        <dbReference type="Proteomes" id="UP000585665"/>
    </source>
</evidence>
<dbReference type="GO" id="GO:0008703">
    <property type="term" value="F:5-amino-6-(5-phosphoribosylamino)uracil reductase activity"/>
    <property type="evidence" value="ECO:0007669"/>
    <property type="project" value="InterPro"/>
</dbReference>